<keyword evidence="2" id="KW-1003">Cell membrane</keyword>
<name>A0A644ZR88_9ZZZZ</name>
<dbReference type="PANTHER" id="PTHR30250:SF26">
    <property type="entry name" value="PSMA PROTEIN"/>
    <property type="match status" value="1"/>
</dbReference>
<comment type="subcellular location">
    <subcellularLocation>
        <location evidence="1">Cell membrane</location>
        <topology evidence="1">Multi-pass membrane protein</topology>
    </subcellularLocation>
</comment>
<evidence type="ECO:0000256" key="1">
    <source>
        <dbReference type="ARBA" id="ARBA00004651"/>
    </source>
</evidence>
<feature type="transmembrane region" description="Helical" evidence="6">
    <location>
        <begin position="134"/>
        <end position="152"/>
    </location>
</feature>
<sequence length="185" mass="20357">MNVIKQQSAAVILGSFFSMKDVALYDLAMKVYTVPSVLISSINSALFPKIVILDNLSATVRKILKIENIIGVIIILFLTVFGKWIIFIMGGSSMSDAYPLLVIMSFGILGQLAVGAINNFIFVPMNKSKYIAKSQFASFVTFFSISIIGIWMGKGIFIVPLALMLSAFAELIYNFFIVQSKKMLG</sequence>
<accession>A0A644ZR88</accession>
<evidence type="ECO:0000313" key="7">
    <source>
        <dbReference type="EMBL" id="MPM43276.1"/>
    </source>
</evidence>
<dbReference type="Pfam" id="PF13440">
    <property type="entry name" value="Polysacc_synt_3"/>
    <property type="match status" value="1"/>
</dbReference>
<comment type="caution">
    <text evidence="7">The sequence shown here is derived from an EMBL/GenBank/DDBJ whole genome shotgun (WGS) entry which is preliminary data.</text>
</comment>
<gene>
    <name evidence="7" type="ORF">SDC9_89949</name>
</gene>
<dbReference type="InterPro" id="IPR050833">
    <property type="entry name" value="Poly_Biosynth_Transport"/>
</dbReference>
<proteinExistence type="predicted"/>
<dbReference type="AlphaFoldDB" id="A0A644ZR88"/>
<feature type="transmembrane region" description="Helical" evidence="6">
    <location>
        <begin position="97"/>
        <end position="122"/>
    </location>
</feature>
<reference evidence="7" key="1">
    <citation type="submission" date="2019-08" db="EMBL/GenBank/DDBJ databases">
        <authorList>
            <person name="Kucharzyk K."/>
            <person name="Murdoch R.W."/>
            <person name="Higgins S."/>
            <person name="Loffler F."/>
        </authorList>
    </citation>
    <scope>NUCLEOTIDE SEQUENCE</scope>
</reference>
<evidence type="ECO:0000256" key="4">
    <source>
        <dbReference type="ARBA" id="ARBA00022989"/>
    </source>
</evidence>
<keyword evidence="5 6" id="KW-0472">Membrane</keyword>
<protein>
    <recommendedName>
        <fullName evidence="8">Polysaccharide biosynthesis protein C-terminal domain-containing protein</fullName>
    </recommendedName>
</protein>
<keyword evidence="4 6" id="KW-1133">Transmembrane helix</keyword>
<feature type="transmembrane region" description="Helical" evidence="6">
    <location>
        <begin position="158"/>
        <end position="178"/>
    </location>
</feature>
<dbReference type="EMBL" id="VSSQ01010042">
    <property type="protein sequence ID" value="MPM43276.1"/>
    <property type="molecule type" value="Genomic_DNA"/>
</dbReference>
<evidence type="ECO:0008006" key="8">
    <source>
        <dbReference type="Google" id="ProtNLM"/>
    </source>
</evidence>
<feature type="transmembrane region" description="Helical" evidence="6">
    <location>
        <begin position="69"/>
        <end position="91"/>
    </location>
</feature>
<keyword evidence="3 6" id="KW-0812">Transmembrane</keyword>
<dbReference type="GO" id="GO:0005886">
    <property type="term" value="C:plasma membrane"/>
    <property type="evidence" value="ECO:0007669"/>
    <property type="project" value="UniProtKB-SubCell"/>
</dbReference>
<dbReference type="PANTHER" id="PTHR30250">
    <property type="entry name" value="PST FAMILY PREDICTED COLANIC ACID TRANSPORTER"/>
    <property type="match status" value="1"/>
</dbReference>
<evidence type="ECO:0000256" key="3">
    <source>
        <dbReference type="ARBA" id="ARBA00022692"/>
    </source>
</evidence>
<organism evidence="7">
    <name type="scientific">bioreactor metagenome</name>
    <dbReference type="NCBI Taxonomy" id="1076179"/>
    <lineage>
        <taxon>unclassified sequences</taxon>
        <taxon>metagenomes</taxon>
        <taxon>ecological metagenomes</taxon>
    </lineage>
</organism>
<evidence type="ECO:0000256" key="5">
    <source>
        <dbReference type="ARBA" id="ARBA00023136"/>
    </source>
</evidence>
<evidence type="ECO:0000256" key="2">
    <source>
        <dbReference type="ARBA" id="ARBA00022475"/>
    </source>
</evidence>
<evidence type="ECO:0000256" key="6">
    <source>
        <dbReference type="SAM" id="Phobius"/>
    </source>
</evidence>